<proteinExistence type="predicted"/>
<accession>A0A3S9VS13</accession>
<dbReference type="Pfam" id="PF19519">
    <property type="entry name" value="DUF6051"/>
    <property type="match status" value="1"/>
</dbReference>
<sequence>MDISTRTKQLKAIFSYDKKIILEDQPLEIRPYHFIQDMGIKEIEQFQQLIPTSEFCSIPDNSIQENKNFSYTIFTPKGSRKTNQAILLLHGLNERNWDKYLTWAEYLSSATGKAVILFPIAFHMNRTPCNWYNPRALMSWVARRKQEVKHLDNSTFVNVALSYRLSDTPLRFYISGKESMFNLWQLFREIKNGQHPLFEKESSINIFAYSIGAFLSQILMIANPEHLLDDCKLFLFCGGSIFSQMDGSARDIMDQEAYRRVKDYFLNDFMTKNDGHRMLPVLYEEDFMEKAFKAMIRPEIMKNYRESFFEQIQDRIRIVTLKKDTVMPTQGVIQALGPKCVDTILEELDFPYEYSHQNPFPTNTGATPKMLYQSFTDIFNRVADFL</sequence>
<reference evidence="1 2" key="1">
    <citation type="submission" date="2018-10" db="EMBL/GenBank/DDBJ databases">
        <title>Butyricimonas faecalis sp. nov., isolated from human faeces and emended description of the genus Butyricimonas.</title>
        <authorList>
            <person name="Le Roy T."/>
            <person name="Van der Smissen P."/>
            <person name="Paquot A."/>
            <person name="Delzenne N."/>
            <person name="Muccioli G."/>
            <person name="Collet J.-F."/>
            <person name="Cani P.D."/>
        </authorList>
    </citation>
    <scope>NUCLEOTIDE SEQUENCE [LARGE SCALE GENOMIC DNA]</scope>
    <source>
        <strain evidence="1 2">H184</strain>
    </source>
</reference>
<evidence type="ECO:0000313" key="1">
    <source>
        <dbReference type="EMBL" id="AZS29280.1"/>
    </source>
</evidence>
<dbReference type="OrthoDB" id="5521540at2"/>
<protein>
    <recommendedName>
        <fullName evidence="3">Alpha/beta hydrolase</fullName>
    </recommendedName>
</protein>
<dbReference type="Proteomes" id="UP000270673">
    <property type="component" value="Chromosome"/>
</dbReference>
<dbReference type="RefSeq" id="WP_106480029.1">
    <property type="nucleotide sequence ID" value="NZ_CP032819.1"/>
</dbReference>
<name>A0A3S9VS13_9BACT</name>
<dbReference type="EMBL" id="CP032819">
    <property type="protein sequence ID" value="AZS29280.1"/>
    <property type="molecule type" value="Genomic_DNA"/>
</dbReference>
<gene>
    <name evidence="1" type="ORF">D8S85_06705</name>
</gene>
<dbReference type="KEGG" id="buy:D8S85_06705"/>
<dbReference type="InterPro" id="IPR029058">
    <property type="entry name" value="AB_hydrolase_fold"/>
</dbReference>
<evidence type="ECO:0000313" key="2">
    <source>
        <dbReference type="Proteomes" id="UP000270673"/>
    </source>
</evidence>
<keyword evidence="2" id="KW-1185">Reference proteome</keyword>
<dbReference type="AlphaFoldDB" id="A0A3S9VS13"/>
<evidence type="ECO:0008006" key="3">
    <source>
        <dbReference type="Google" id="ProtNLM"/>
    </source>
</evidence>
<dbReference type="Gene3D" id="3.40.50.1820">
    <property type="entry name" value="alpha/beta hydrolase"/>
    <property type="match status" value="1"/>
</dbReference>
<dbReference type="InterPro" id="IPR046114">
    <property type="entry name" value="DUF6051"/>
</dbReference>
<dbReference type="SUPFAM" id="SSF53474">
    <property type="entry name" value="alpha/beta-Hydrolases"/>
    <property type="match status" value="1"/>
</dbReference>
<organism evidence="1 2">
    <name type="scientific">Butyricimonas faecalis</name>
    <dbReference type="NCBI Taxonomy" id="2093856"/>
    <lineage>
        <taxon>Bacteria</taxon>
        <taxon>Pseudomonadati</taxon>
        <taxon>Bacteroidota</taxon>
        <taxon>Bacteroidia</taxon>
        <taxon>Bacteroidales</taxon>
        <taxon>Odoribacteraceae</taxon>
        <taxon>Butyricimonas</taxon>
    </lineage>
</organism>